<accession>A0A6A5RP81</accession>
<evidence type="ECO:0000259" key="2">
    <source>
        <dbReference type="Pfam" id="PF22664"/>
    </source>
</evidence>
<gene>
    <name evidence="3" type="ORF">M421DRAFT_58439</name>
</gene>
<proteinExistence type="predicted"/>
<evidence type="ECO:0000313" key="3">
    <source>
        <dbReference type="EMBL" id="KAF1930231.1"/>
    </source>
</evidence>
<dbReference type="Pfam" id="PF22664">
    <property type="entry name" value="TRI-like_N"/>
    <property type="match status" value="1"/>
</dbReference>
<dbReference type="InterPro" id="IPR023213">
    <property type="entry name" value="CAT-like_dom_sf"/>
</dbReference>
<dbReference type="GeneID" id="54353269"/>
<feature type="domain" description="Trichothecene 3-O-acetyltransferase-like N-terminal" evidence="2">
    <location>
        <begin position="1"/>
        <end position="78"/>
    </location>
</feature>
<dbReference type="EMBL" id="ML978963">
    <property type="protein sequence ID" value="KAF1930231.1"/>
    <property type="molecule type" value="Genomic_DNA"/>
</dbReference>
<dbReference type="Gene3D" id="3.30.559.10">
    <property type="entry name" value="Chloramphenicol acetyltransferase-like domain"/>
    <property type="match status" value="1"/>
</dbReference>
<dbReference type="Proteomes" id="UP000800082">
    <property type="component" value="Unassembled WGS sequence"/>
</dbReference>
<dbReference type="GO" id="GO:0016740">
    <property type="term" value="F:transferase activity"/>
    <property type="evidence" value="ECO:0007669"/>
    <property type="project" value="UniProtKB-KW"/>
</dbReference>
<evidence type="ECO:0000313" key="4">
    <source>
        <dbReference type="Proteomes" id="UP000800082"/>
    </source>
</evidence>
<evidence type="ECO:0000256" key="1">
    <source>
        <dbReference type="ARBA" id="ARBA00022679"/>
    </source>
</evidence>
<dbReference type="RefSeq" id="XP_033450479.1">
    <property type="nucleotide sequence ID" value="XM_033595602.1"/>
</dbReference>
<keyword evidence="1" id="KW-0808">Transferase</keyword>
<feature type="non-terminal residue" evidence="3">
    <location>
        <position position="1"/>
    </location>
</feature>
<dbReference type="OrthoDB" id="1862401at2759"/>
<dbReference type="InterPro" id="IPR054710">
    <property type="entry name" value="Tri101-like_N"/>
</dbReference>
<protein>
    <recommendedName>
        <fullName evidence="2">Trichothecene 3-O-acetyltransferase-like N-terminal domain-containing protein</fullName>
    </recommendedName>
</protein>
<keyword evidence="4" id="KW-1185">Reference proteome</keyword>
<name>A0A6A5RP81_9PLEO</name>
<organism evidence="3 4">
    <name type="scientific">Didymella exigua CBS 183.55</name>
    <dbReference type="NCBI Taxonomy" id="1150837"/>
    <lineage>
        <taxon>Eukaryota</taxon>
        <taxon>Fungi</taxon>
        <taxon>Dikarya</taxon>
        <taxon>Ascomycota</taxon>
        <taxon>Pezizomycotina</taxon>
        <taxon>Dothideomycetes</taxon>
        <taxon>Pleosporomycetidae</taxon>
        <taxon>Pleosporales</taxon>
        <taxon>Pleosporineae</taxon>
        <taxon>Didymellaceae</taxon>
        <taxon>Didymella</taxon>
    </lineage>
</organism>
<sequence length="116" mass="12974">ADYAVPILQEDRWAPRPTLSGLELDPERPPENADEPALVMTVQTSFMRGGLVLCVNMQHNIWDVMGQAVVVQWNFKVCSGSELTREELRLGNMKRNGPIIFSIRRTGVMAMSSTIS</sequence>
<dbReference type="AlphaFoldDB" id="A0A6A5RP81"/>
<reference evidence="3" key="1">
    <citation type="journal article" date="2020" name="Stud. Mycol.">
        <title>101 Dothideomycetes genomes: a test case for predicting lifestyles and emergence of pathogens.</title>
        <authorList>
            <person name="Haridas S."/>
            <person name="Albert R."/>
            <person name="Binder M."/>
            <person name="Bloem J."/>
            <person name="Labutti K."/>
            <person name="Salamov A."/>
            <person name="Andreopoulos B."/>
            <person name="Baker S."/>
            <person name="Barry K."/>
            <person name="Bills G."/>
            <person name="Bluhm B."/>
            <person name="Cannon C."/>
            <person name="Castanera R."/>
            <person name="Culley D."/>
            <person name="Daum C."/>
            <person name="Ezra D."/>
            <person name="Gonzalez J."/>
            <person name="Henrissat B."/>
            <person name="Kuo A."/>
            <person name="Liang C."/>
            <person name="Lipzen A."/>
            <person name="Lutzoni F."/>
            <person name="Magnuson J."/>
            <person name="Mondo S."/>
            <person name="Nolan M."/>
            <person name="Ohm R."/>
            <person name="Pangilinan J."/>
            <person name="Park H.-J."/>
            <person name="Ramirez L."/>
            <person name="Alfaro M."/>
            <person name="Sun H."/>
            <person name="Tritt A."/>
            <person name="Yoshinaga Y."/>
            <person name="Zwiers L.-H."/>
            <person name="Turgeon B."/>
            <person name="Goodwin S."/>
            <person name="Spatafora J."/>
            <person name="Crous P."/>
            <person name="Grigoriev I."/>
        </authorList>
    </citation>
    <scope>NUCLEOTIDE SEQUENCE</scope>
    <source>
        <strain evidence="3">CBS 183.55</strain>
    </source>
</reference>